<dbReference type="PANTHER" id="PTHR10519">
    <property type="entry name" value="GABA-B RECEPTOR"/>
    <property type="match status" value="1"/>
</dbReference>
<evidence type="ECO:0000256" key="7">
    <source>
        <dbReference type="ARBA" id="ARBA00023180"/>
    </source>
</evidence>
<dbReference type="InterPro" id="IPR001828">
    <property type="entry name" value="ANF_lig-bd_rcpt"/>
</dbReference>
<dbReference type="Proteomes" id="UP001152795">
    <property type="component" value="Unassembled WGS sequence"/>
</dbReference>
<evidence type="ECO:0000256" key="2">
    <source>
        <dbReference type="ARBA" id="ARBA00022692"/>
    </source>
</evidence>
<dbReference type="OrthoDB" id="5964286at2759"/>
<dbReference type="GO" id="GO:0004965">
    <property type="term" value="F:G protein-coupled GABA receptor activity"/>
    <property type="evidence" value="ECO:0007669"/>
    <property type="project" value="InterPro"/>
</dbReference>
<evidence type="ECO:0000256" key="3">
    <source>
        <dbReference type="ARBA" id="ARBA00022989"/>
    </source>
</evidence>
<protein>
    <recommendedName>
        <fullName evidence="9">Receptor ligand binding region domain-containing protein</fullName>
    </recommendedName>
</protein>
<keyword evidence="5" id="KW-0472">Membrane</keyword>
<comment type="subcellular location">
    <subcellularLocation>
        <location evidence="1">Membrane</location>
    </subcellularLocation>
</comment>
<keyword evidence="3" id="KW-1133">Transmembrane helix</keyword>
<evidence type="ECO:0000313" key="10">
    <source>
        <dbReference type="EMBL" id="CAB4022739.1"/>
    </source>
</evidence>
<keyword evidence="6" id="KW-0675">Receptor</keyword>
<dbReference type="AlphaFoldDB" id="A0A7D9J5V0"/>
<keyword evidence="7" id="KW-0325">Glycoprotein</keyword>
<accession>A0A7D9J5V0</accession>
<keyword evidence="2" id="KW-0812">Transmembrane</keyword>
<evidence type="ECO:0000256" key="6">
    <source>
        <dbReference type="ARBA" id="ARBA00023170"/>
    </source>
</evidence>
<dbReference type="PRINTS" id="PR01176">
    <property type="entry name" value="GABABRECEPTR"/>
</dbReference>
<dbReference type="PANTHER" id="PTHR10519:SF20">
    <property type="entry name" value="G-PROTEIN COUPLED RECEPTOR 156-RELATED"/>
    <property type="match status" value="1"/>
</dbReference>
<dbReference type="SUPFAM" id="SSF53822">
    <property type="entry name" value="Periplasmic binding protein-like I"/>
    <property type="match status" value="1"/>
</dbReference>
<evidence type="ECO:0000256" key="8">
    <source>
        <dbReference type="ARBA" id="ARBA00023224"/>
    </source>
</evidence>
<comment type="caution">
    <text evidence="10">The sequence shown here is derived from an EMBL/GenBank/DDBJ whole genome shotgun (WGS) entry which is preliminary data.</text>
</comment>
<feature type="domain" description="Receptor ligand binding region" evidence="9">
    <location>
        <begin position="43"/>
        <end position="377"/>
    </location>
</feature>
<organism evidence="10 11">
    <name type="scientific">Paramuricea clavata</name>
    <name type="common">Red gorgonian</name>
    <name type="synonym">Violescent sea-whip</name>
    <dbReference type="NCBI Taxonomy" id="317549"/>
    <lineage>
        <taxon>Eukaryota</taxon>
        <taxon>Metazoa</taxon>
        <taxon>Cnidaria</taxon>
        <taxon>Anthozoa</taxon>
        <taxon>Octocorallia</taxon>
        <taxon>Malacalcyonacea</taxon>
        <taxon>Plexauridae</taxon>
        <taxon>Paramuricea</taxon>
    </lineage>
</organism>
<evidence type="ECO:0000313" key="11">
    <source>
        <dbReference type="Proteomes" id="UP001152795"/>
    </source>
</evidence>
<keyword evidence="4" id="KW-0297">G-protein coupled receptor</keyword>
<sequence>TMRLSSTLLLLSGIAVCLSLQNETELHIGTLIPHLAVDYFGYKNAIELAAETIHSQGLLKGYKLVFHHKDTLLTAAKAIQSLIEFRSMNSSNAVKICILGPALTKVAVHTAQLASIWGTLQVSYGASSPELMSETYPKFLSMAPSSNSVNSAVIKLMNFFQWKRVALAYDLDVKYKSFYLPTMNAFKDNLKAKNVDILIEEGLDMTKNHKTSFIQNLKEKDARIVIALLENDNLIKVMCEAYKQDFYGDRIVWVAYLAPIVFKSGMNYGCNETEFDTVSEGMFVMNIQFFRTDLKKTISGLTVSDYKRRMRARHFRIGLRSSIAFDTAWLLALSLNASLEDAGKMQQLDTEKARNDYFDLTQKLRERMISMDFEGIS</sequence>
<evidence type="ECO:0000256" key="5">
    <source>
        <dbReference type="ARBA" id="ARBA00023136"/>
    </source>
</evidence>
<keyword evidence="8" id="KW-0807">Transducer</keyword>
<evidence type="ECO:0000259" key="9">
    <source>
        <dbReference type="Pfam" id="PF01094"/>
    </source>
</evidence>
<reference evidence="10" key="1">
    <citation type="submission" date="2020-04" db="EMBL/GenBank/DDBJ databases">
        <authorList>
            <person name="Alioto T."/>
            <person name="Alioto T."/>
            <person name="Gomez Garrido J."/>
        </authorList>
    </citation>
    <scope>NUCLEOTIDE SEQUENCE</scope>
    <source>
        <strain evidence="10">A484AB</strain>
    </source>
</reference>
<proteinExistence type="predicted"/>
<name>A0A7D9J5V0_PARCT</name>
<gene>
    <name evidence="10" type="ORF">PACLA_8A088948</name>
</gene>
<keyword evidence="11" id="KW-1185">Reference proteome</keyword>
<evidence type="ECO:0000256" key="4">
    <source>
        <dbReference type="ARBA" id="ARBA00023040"/>
    </source>
</evidence>
<dbReference type="EMBL" id="CACRXK020012128">
    <property type="protein sequence ID" value="CAB4022739.1"/>
    <property type="molecule type" value="Genomic_DNA"/>
</dbReference>
<dbReference type="InterPro" id="IPR028082">
    <property type="entry name" value="Peripla_BP_I"/>
</dbReference>
<dbReference type="GO" id="GO:0038039">
    <property type="term" value="C:G protein-coupled receptor heterodimeric complex"/>
    <property type="evidence" value="ECO:0007669"/>
    <property type="project" value="TreeGrafter"/>
</dbReference>
<dbReference type="InterPro" id="IPR002455">
    <property type="entry name" value="GPCR3_GABA-B"/>
</dbReference>
<dbReference type="Pfam" id="PF01094">
    <property type="entry name" value="ANF_receptor"/>
    <property type="match status" value="1"/>
</dbReference>
<dbReference type="Gene3D" id="3.40.50.2300">
    <property type="match status" value="2"/>
</dbReference>
<dbReference type="GO" id="GO:0007214">
    <property type="term" value="P:gamma-aminobutyric acid signaling pathway"/>
    <property type="evidence" value="ECO:0007669"/>
    <property type="project" value="TreeGrafter"/>
</dbReference>
<evidence type="ECO:0000256" key="1">
    <source>
        <dbReference type="ARBA" id="ARBA00004370"/>
    </source>
</evidence>
<feature type="non-terminal residue" evidence="10">
    <location>
        <position position="1"/>
    </location>
</feature>
<feature type="non-terminal residue" evidence="10">
    <location>
        <position position="377"/>
    </location>
</feature>